<feature type="compositionally biased region" description="Basic and acidic residues" evidence="1">
    <location>
        <begin position="363"/>
        <end position="385"/>
    </location>
</feature>
<evidence type="ECO:0000256" key="2">
    <source>
        <dbReference type="SAM" id="Phobius"/>
    </source>
</evidence>
<keyword evidence="2" id="KW-0472">Membrane</keyword>
<feature type="region of interest" description="Disordered" evidence="1">
    <location>
        <begin position="298"/>
        <end position="440"/>
    </location>
</feature>
<protein>
    <submittedName>
        <fullName evidence="3">Uncharacterized protein</fullName>
    </submittedName>
</protein>
<organism evidence="3">
    <name type="scientific">Alexandrium monilatum</name>
    <dbReference type="NCBI Taxonomy" id="311494"/>
    <lineage>
        <taxon>Eukaryota</taxon>
        <taxon>Sar</taxon>
        <taxon>Alveolata</taxon>
        <taxon>Dinophyceae</taxon>
        <taxon>Gonyaulacales</taxon>
        <taxon>Pyrocystaceae</taxon>
        <taxon>Alexandrium</taxon>
    </lineage>
</organism>
<feature type="compositionally biased region" description="Basic residues" evidence="1">
    <location>
        <begin position="403"/>
        <end position="412"/>
    </location>
</feature>
<feature type="transmembrane region" description="Helical" evidence="2">
    <location>
        <begin position="89"/>
        <end position="113"/>
    </location>
</feature>
<feature type="compositionally biased region" description="Basic and acidic residues" evidence="1">
    <location>
        <begin position="298"/>
        <end position="309"/>
    </location>
</feature>
<reference evidence="3" key="1">
    <citation type="submission" date="2021-01" db="EMBL/GenBank/DDBJ databases">
        <authorList>
            <person name="Corre E."/>
            <person name="Pelletier E."/>
            <person name="Niang G."/>
            <person name="Scheremetjew M."/>
            <person name="Finn R."/>
            <person name="Kale V."/>
            <person name="Holt S."/>
            <person name="Cochrane G."/>
            <person name="Meng A."/>
            <person name="Brown T."/>
            <person name="Cohen L."/>
        </authorList>
    </citation>
    <scope>NUCLEOTIDE SEQUENCE</scope>
    <source>
        <strain evidence="3">CCMP3105</strain>
    </source>
</reference>
<keyword evidence="2" id="KW-0812">Transmembrane</keyword>
<keyword evidence="2" id="KW-1133">Transmembrane helix</keyword>
<dbReference type="EMBL" id="HBNR01047394">
    <property type="protein sequence ID" value="CAE4609390.1"/>
    <property type="molecule type" value="Transcribed_RNA"/>
</dbReference>
<dbReference type="AlphaFoldDB" id="A0A7S4RDC8"/>
<evidence type="ECO:0000313" key="3">
    <source>
        <dbReference type="EMBL" id="CAE4609390.1"/>
    </source>
</evidence>
<feature type="compositionally biased region" description="Basic residues" evidence="1">
    <location>
        <begin position="419"/>
        <end position="438"/>
    </location>
</feature>
<evidence type="ECO:0000256" key="1">
    <source>
        <dbReference type="SAM" id="MobiDB-lite"/>
    </source>
</evidence>
<feature type="region of interest" description="Disordered" evidence="1">
    <location>
        <begin position="41"/>
        <end position="61"/>
    </location>
</feature>
<gene>
    <name evidence="3" type="ORF">AMON00008_LOCUS33035</name>
</gene>
<proteinExistence type="predicted"/>
<sequence length="456" mass="50097">MRPEELSAAELTPRTAAALPPELHGYLSRVFAGLSTAPPPSFDPGGEAVGEQEQPRGRESGGGIFGALLTRHGDFQAEMEEAFGGLGFVMTWAVLALPLAILFMTTSCVYFWCCVRGRPNLKMGSMEEYQFRALYIIPDSHRHRWRTGRCRLGLCCRCYRQTCRLSCCCGRRLSCPVPVLQPRTRAVCSALLCPCFRVPETWHVAGVLHFHLGALLCCLPLCCTPCVAAGLRHRLRRIFGIPQRLAHDFVAWCCCCFAVAIQEAIHVDGAAAAMEAKSRQAAAEDARVRGMLDSAAEEVRQRRALREQGGDPEPLPLEDQGPARQQVPEQATMAEGPQQQVPEQAAMAEGLGDRLGGPAKGSRRGEAGKDEEREEEPRSRWRGSVDDACEIPIGAGSEPGSRVRTRSSRRGRSSSSGRPGRRGGRVDRRVRREGRRQVPHQLCECRGAPVPPVEVW</sequence>
<accession>A0A7S4RDC8</accession>
<name>A0A7S4RDC8_9DINO</name>